<comment type="caution">
    <text evidence="2">The sequence shown here is derived from an EMBL/GenBank/DDBJ whole genome shotgun (WGS) entry which is preliminary data.</text>
</comment>
<keyword evidence="3" id="KW-1185">Reference proteome</keyword>
<sequence>MVKLAGEQSSPTVNRVASELDHAKTDVSRFDRATLTFDELSKPRQAIDLASELWSRLPFSRAGAASGDRGIEHTIRIVTTSTSQIQEWYRELNDFVPAIAKAAIEFRGDELTAELHGELAAEIERQMVEQVRYPTPSRSFVDFKYADLSPAEAWAEGRLRLEEACLRFANDVLALFDSLQQEHLIGQIQEASTTCRFTYFRRVAVVELAETRTRERVVDESGRRMFQDSYLVETLQVSDYEIQHRQAQHVHHVRQPTLNEPSATVHPLPTKYNELIESCPDWLHGQLRVLEGELFRHECIEWDLLTETRSAEKVIERVRRDPAVLIGPYVLAGWGEDTIKAEENRQLDTRIAAARKKAASAALINHILSYGLATLAVAVVAVSAPAIATLTSLGILLGLAAMGFAGNAAHLASIANSVVSAKSVLLHSALIGASVFAIQGFVFSILYWSLPAFVIGAIAAIVAATALKAHRAATELDESSVG</sequence>
<gene>
    <name evidence="2" type="ORF">CEE69_01310</name>
</gene>
<keyword evidence="1" id="KW-1133">Transmembrane helix</keyword>
<reference evidence="2 3" key="1">
    <citation type="submission" date="2017-06" db="EMBL/GenBank/DDBJ databases">
        <title>Description of Rhodopirellula bahusiensis sp. nov.</title>
        <authorList>
            <person name="Kizina J."/>
            <person name="Harder J."/>
        </authorList>
    </citation>
    <scope>NUCLEOTIDE SEQUENCE [LARGE SCALE GENOMIC DNA]</scope>
    <source>
        <strain evidence="2 3">SWK21</strain>
    </source>
</reference>
<feature type="transmembrane region" description="Helical" evidence="1">
    <location>
        <begin position="367"/>
        <end position="387"/>
    </location>
</feature>
<proteinExistence type="predicted"/>
<feature type="transmembrane region" description="Helical" evidence="1">
    <location>
        <begin position="424"/>
        <end position="442"/>
    </location>
</feature>
<evidence type="ECO:0000313" key="2">
    <source>
        <dbReference type="EMBL" id="PHQ37038.1"/>
    </source>
</evidence>
<feature type="transmembrane region" description="Helical" evidence="1">
    <location>
        <begin position="448"/>
        <end position="467"/>
    </location>
</feature>
<dbReference type="OrthoDB" id="240094at2"/>
<evidence type="ECO:0000256" key="1">
    <source>
        <dbReference type="SAM" id="Phobius"/>
    </source>
</evidence>
<evidence type="ECO:0000313" key="3">
    <source>
        <dbReference type="Proteomes" id="UP000225740"/>
    </source>
</evidence>
<keyword evidence="1" id="KW-0472">Membrane</keyword>
<dbReference type="Proteomes" id="UP000225740">
    <property type="component" value="Unassembled WGS sequence"/>
</dbReference>
<accession>A0A2G1WDD7</accession>
<feature type="transmembrane region" description="Helical" evidence="1">
    <location>
        <begin position="393"/>
        <end position="412"/>
    </location>
</feature>
<dbReference type="RefSeq" id="WP_099258752.1">
    <property type="nucleotide sequence ID" value="NZ_NIZW01000001.1"/>
</dbReference>
<protein>
    <submittedName>
        <fullName evidence="2">Uncharacterized protein</fullName>
    </submittedName>
</protein>
<dbReference type="EMBL" id="NIZW01000001">
    <property type="protein sequence ID" value="PHQ37038.1"/>
    <property type="molecule type" value="Genomic_DNA"/>
</dbReference>
<organism evidence="2 3">
    <name type="scientific">Rhodopirellula bahusiensis</name>
    <dbReference type="NCBI Taxonomy" id="2014065"/>
    <lineage>
        <taxon>Bacteria</taxon>
        <taxon>Pseudomonadati</taxon>
        <taxon>Planctomycetota</taxon>
        <taxon>Planctomycetia</taxon>
        <taxon>Pirellulales</taxon>
        <taxon>Pirellulaceae</taxon>
        <taxon>Rhodopirellula</taxon>
    </lineage>
</organism>
<dbReference type="AlphaFoldDB" id="A0A2G1WDD7"/>
<keyword evidence="1" id="KW-0812">Transmembrane</keyword>
<name>A0A2G1WDD7_9BACT</name>
<dbReference type="GeneID" id="90606928"/>